<dbReference type="PANTHER" id="PTHR46825:SF9">
    <property type="entry name" value="BETA-LACTAMASE-RELATED DOMAIN-CONTAINING PROTEIN"/>
    <property type="match status" value="1"/>
</dbReference>
<keyword evidence="3" id="KW-0378">Hydrolase</keyword>
<feature type="signal peptide" evidence="1">
    <location>
        <begin position="1"/>
        <end position="21"/>
    </location>
</feature>
<dbReference type="EC" id="3.-.-.-" evidence="3"/>
<name>A0ABV8UBV3_9PROT</name>
<dbReference type="RefSeq" id="WP_068143123.1">
    <property type="nucleotide sequence ID" value="NZ_JBHSCR010000014.1"/>
</dbReference>
<dbReference type="EMBL" id="JBHSCR010000014">
    <property type="protein sequence ID" value="MFC4348666.1"/>
    <property type="molecule type" value="Genomic_DNA"/>
</dbReference>
<dbReference type="GO" id="GO:0016787">
    <property type="term" value="F:hydrolase activity"/>
    <property type="evidence" value="ECO:0007669"/>
    <property type="project" value="UniProtKB-KW"/>
</dbReference>
<organism evidence="3 4">
    <name type="scientific">Kordiimonas lipolytica</name>
    <dbReference type="NCBI Taxonomy" id="1662421"/>
    <lineage>
        <taxon>Bacteria</taxon>
        <taxon>Pseudomonadati</taxon>
        <taxon>Pseudomonadota</taxon>
        <taxon>Alphaproteobacteria</taxon>
        <taxon>Kordiimonadales</taxon>
        <taxon>Kordiimonadaceae</taxon>
        <taxon>Kordiimonas</taxon>
    </lineage>
</organism>
<protein>
    <submittedName>
        <fullName evidence="3">Serine hydrolase domain-containing protein</fullName>
        <ecNumber evidence="3">3.-.-.-</ecNumber>
    </submittedName>
</protein>
<keyword evidence="4" id="KW-1185">Reference proteome</keyword>
<evidence type="ECO:0000259" key="2">
    <source>
        <dbReference type="Pfam" id="PF00144"/>
    </source>
</evidence>
<evidence type="ECO:0000313" key="4">
    <source>
        <dbReference type="Proteomes" id="UP001595776"/>
    </source>
</evidence>
<proteinExistence type="predicted"/>
<sequence length="367" mass="40593">MKQIFLYVCLLVWISSPAVQASETHDAPRWIDRAAMDEVLRQATRDGFVGVVGISDGSSTIFSFAVGDAVAGEAPYGEVTLVDIASITKQFTGAAILKLREQGKVQLSDRLDDFFKDVPENKKAITLHQLLTHTAGLADVVGQDQEAIERDDYLARAFAAPLVAKPGTRYEYSNMGYSLLAAIIEVTSGQAYEDYLFDNLWKPAGMYTTGYYRPDWSERTVPQIAVPHDGLSSAKDVLDRTGGKTWHLFGNGGVLSTAPDMLRWHRALLGTKILSAESKELLFAPHVSEGEEGYYYGYGWSIVPDYKGKKLVWHNGGSHFSRAEFWRFPETGMAIFIATHSKDVEPYFMADALAKILNSSSSAPERK</sequence>
<evidence type="ECO:0000256" key="1">
    <source>
        <dbReference type="SAM" id="SignalP"/>
    </source>
</evidence>
<reference evidence="4" key="1">
    <citation type="journal article" date="2019" name="Int. J. Syst. Evol. Microbiol.">
        <title>The Global Catalogue of Microorganisms (GCM) 10K type strain sequencing project: providing services to taxonomists for standard genome sequencing and annotation.</title>
        <authorList>
            <consortium name="The Broad Institute Genomics Platform"/>
            <consortium name="The Broad Institute Genome Sequencing Center for Infectious Disease"/>
            <person name="Wu L."/>
            <person name="Ma J."/>
        </authorList>
    </citation>
    <scope>NUCLEOTIDE SEQUENCE [LARGE SCALE GENOMIC DNA]</scope>
    <source>
        <strain evidence="4">CGMCC 1.15304</strain>
    </source>
</reference>
<feature type="chain" id="PRO_5046477669" evidence="1">
    <location>
        <begin position="22"/>
        <end position="367"/>
    </location>
</feature>
<comment type="caution">
    <text evidence="3">The sequence shown here is derived from an EMBL/GenBank/DDBJ whole genome shotgun (WGS) entry which is preliminary data.</text>
</comment>
<keyword evidence="1" id="KW-0732">Signal</keyword>
<dbReference type="SUPFAM" id="SSF56601">
    <property type="entry name" value="beta-lactamase/transpeptidase-like"/>
    <property type="match status" value="1"/>
</dbReference>
<dbReference type="Gene3D" id="3.40.710.10">
    <property type="entry name" value="DD-peptidase/beta-lactamase superfamily"/>
    <property type="match status" value="1"/>
</dbReference>
<accession>A0ABV8UBV3</accession>
<gene>
    <name evidence="3" type="ORF">ACFO5Q_12500</name>
</gene>
<dbReference type="InterPro" id="IPR012338">
    <property type="entry name" value="Beta-lactam/transpept-like"/>
</dbReference>
<dbReference type="InterPro" id="IPR001466">
    <property type="entry name" value="Beta-lactam-related"/>
</dbReference>
<evidence type="ECO:0000313" key="3">
    <source>
        <dbReference type="EMBL" id="MFC4348666.1"/>
    </source>
</evidence>
<dbReference type="Proteomes" id="UP001595776">
    <property type="component" value="Unassembled WGS sequence"/>
</dbReference>
<feature type="domain" description="Beta-lactamase-related" evidence="2">
    <location>
        <begin position="48"/>
        <end position="352"/>
    </location>
</feature>
<dbReference type="InterPro" id="IPR050491">
    <property type="entry name" value="AmpC-like"/>
</dbReference>
<dbReference type="PANTHER" id="PTHR46825">
    <property type="entry name" value="D-ALANYL-D-ALANINE-CARBOXYPEPTIDASE/ENDOPEPTIDASE AMPH"/>
    <property type="match status" value="1"/>
</dbReference>
<dbReference type="Pfam" id="PF00144">
    <property type="entry name" value="Beta-lactamase"/>
    <property type="match status" value="1"/>
</dbReference>